<keyword evidence="6" id="KW-0560">Oxidoreductase</keyword>
<dbReference type="InterPro" id="IPR028896">
    <property type="entry name" value="GcvT/YgfZ/DmdA"/>
</dbReference>
<dbReference type="InterPro" id="IPR006076">
    <property type="entry name" value="FAD-dep_OxRdtase"/>
</dbReference>
<dbReference type="OrthoDB" id="2055370at2"/>
<reference evidence="7" key="1">
    <citation type="submission" date="2017-11" db="EMBL/GenBank/DDBJ databases">
        <title>Otitis media/interna in a cat caused by the recently described species Corynebacterium provencense.</title>
        <authorList>
            <person name="Kittl S."/>
            <person name="Brodard I."/>
            <person name="Rychener L."/>
            <person name="Jores J."/>
            <person name="Roosje P."/>
            <person name="Gobeli Brawand S."/>
        </authorList>
    </citation>
    <scope>NUCLEOTIDE SEQUENCE [LARGE SCALE GENOMIC DNA]</scope>
    <source>
        <strain evidence="7">17KM38</strain>
    </source>
</reference>
<dbReference type="SUPFAM" id="SSF54373">
    <property type="entry name" value="FAD-linked reductases, C-terminal domain"/>
    <property type="match status" value="1"/>
</dbReference>
<proteinExistence type="inferred from homology"/>
<protein>
    <submittedName>
        <fullName evidence="6">Dimethylglycine oxidase</fullName>
        <ecNumber evidence="6">1.5.3.10</ecNumber>
    </submittedName>
</protein>
<evidence type="ECO:0000259" key="4">
    <source>
        <dbReference type="Pfam" id="PF08669"/>
    </source>
</evidence>
<dbReference type="SUPFAM" id="SSF103025">
    <property type="entry name" value="Folate-binding domain"/>
    <property type="match status" value="1"/>
</dbReference>
<dbReference type="SUPFAM" id="SSF51905">
    <property type="entry name" value="FAD/NAD(P)-binding domain"/>
    <property type="match status" value="1"/>
</dbReference>
<dbReference type="InterPro" id="IPR006222">
    <property type="entry name" value="GCVT_N"/>
</dbReference>
<dbReference type="Pfam" id="PF08669">
    <property type="entry name" value="GCV_T_C"/>
    <property type="match status" value="1"/>
</dbReference>
<keyword evidence="7" id="KW-1185">Reference proteome</keyword>
<dbReference type="InterPro" id="IPR013977">
    <property type="entry name" value="GcvT_C"/>
</dbReference>
<feature type="domain" description="FAD dependent oxidoreductase central" evidence="5">
    <location>
        <begin position="398"/>
        <end position="452"/>
    </location>
</feature>
<sequence>MSDTVSPSARIVIIGAGVVGAALADELVLRGATDVTLVDQGPLYSPGGSSSHAPGFVFQTNPSRVMSLLAQRTLDKLDGLELDGAPLLDRVGGLEIATTDAQLNELKRRLGFARAAGVPAELVGPDRVAELWPGLDTTLILGALYSPTDAAVYAPRAVEFQARRAGEGGAEILGLTRVTEVLTEDGQVTGVVVEDTGDRGDAREAPRVLPADVVVACGGIWGHPLARAGGLRVPMHPMEHGFAWTVPTDVLPGVRPDGTPLRDDEPSRPIVRHQGAGMYFREFGGRLGIGAYEHRPIPVAPEDLTDTAHLLTTGRHPAMRRFTAEDFEFTRQELGRVFPAVKDLPFEDEFNGVFSFTPDGGPLLGPSPKVAGFWCAQAVWVTQSAGVAQVVADWMLKGDPGIDTHELDLNRFDPALLSDSWIRGRAVENYDEVYDIHFPHQSTAVNRGLKTSPFHLRTEQAGGVFTEHNGWERPLWHESNLKILEDPGFLTRDAVVDPVNSPVAEAPVDPDAPVAVTVPRRDAWDRLNWSPVAAAEAWATRNRAAVYDMTSLTRVLVRGPGATTWLGARCTGVTDRPVGRTLPVVYTLMLDGTGGILSDVTVTRLGEEEYMLGVNGPLDVVRLSLSAASETGGAVTVDDITTASCCLGLWGPRARDILTPLAEGDVSNDGLRYFRASRMFVAGVPVLVQRVSYVGELGWEIYTAAAHGLRLWDEIVAAGAEYGLVPAGRLAFNSLRTEKGYLSWGSDMTREDTPGDAGLGFAVKTSPEVKPDGFTGRDALLERPTRGRRLVTFVSRLDAGVPEAGAPVWAGEVPDAGAGEAAIGRVTGADSGYVTGQTVGTAWVPTQYSEPGTVLTVGRFGRGVSAVVVEAPVYDPGGLRIRR</sequence>
<name>A0A2Z3YMY5_9CORY</name>
<dbReference type="Gene3D" id="3.30.1360.120">
    <property type="entry name" value="Probable tRNA modification gtpase trme, domain 1"/>
    <property type="match status" value="1"/>
</dbReference>
<dbReference type="GO" id="GO:0047866">
    <property type="term" value="F:dimethylglycine oxidase activity"/>
    <property type="evidence" value="ECO:0007669"/>
    <property type="project" value="UniProtKB-EC"/>
</dbReference>
<dbReference type="PANTHER" id="PTHR43757">
    <property type="entry name" value="AMINOMETHYLTRANSFERASE"/>
    <property type="match status" value="1"/>
</dbReference>
<organism evidence="6 7">
    <name type="scientific">Corynebacterium provencense</name>
    <dbReference type="NCBI Taxonomy" id="1737425"/>
    <lineage>
        <taxon>Bacteria</taxon>
        <taxon>Bacillati</taxon>
        <taxon>Actinomycetota</taxon>
        <taxon>Actinomycetes</taxon>
        <taxon>Mycobacteriales</taxon>
        <taxon>Corynebacteriaceae</taxon>
        <taxon>Corynebacterium</taxon>
    </lineage>
</organism>
<evidence type="ECO:0000256" key="1">
    <source>
        <dbReference type="ARBA" id="ARBA00008609"/>
    </source>
</evidence>
<gene>
    <name evidence="6" type="primary">dmg</name>
    <name evidence="6" type="ORF">Csp1_08840</name>
</gene>
<dbReference type="STRING" id="1737425.GCA_900049755_00406"/>
<dbReference type="RefSeq" id="WP_110481165.1">
    <property type="nucleotide sequence ID" value="NZ_CP024988.1"/>
</dbReference>
<feature type="domain" description="GCVT N-terminal" evidence="3">
    <location>
        <begin position="455"/>
        <end position="765"/>
    </location>
</feature>
<feature type="domain" description="FAD dependent oxidoreductase" evidence="2">
    <location>
        <begin position="10"/>
        <end position="394"/>
    </location>
</feature>
<dbReference type="InterPro" id="IPR036188">
    <property type="entry name" value="FAD/NAD-bd_sf"/>
</dbReference>
<evidence type="ECO:0000259" key="2">
    <source>
        <dbReference type="Pfam" id="PF01266"/>
    </source>
</evidence>
<dbReference type="InterPro" id="IPR027266">
    <property type="entry name" value="TrmE/GcvT-like"/>
</dbReference>
<dbReference type="Proteomes" id="UP000247696">
    <property type="component" value="Chromosome"/>
</dbReference>
<dbReference type="AlphaFoldDB" id="A0A2Z3YMY5"/>
<evidence type="ECO:0000313" key="6">
    <source>
        <dbReference type="EMBL" id="AWT25692.1"/>
    </source>
</evidence>
<dbReference type="Gene3D" id="3.50.50.60">
    <property type="entry name" value="FAD/NAD(P)-binding domain"/>
    <property type="match status" value="1"/>
</dbReference>
<feature type="domain" description="Aminomethyltransferase C-terminal" evidence="4">
    <location>
        <begin position="788"/>
        <end position="875"/>
    </location>
</feature>
<dbReference type="Pfam" id="PF01571">
    <property type="entry name" value="GCV_T"/>
    <property type="match status" value="1"/>
</dbReference>
<dbReference type="SUPFAM" id="SSF101790">
    <property type="entry name" value="Aminomethyltransferase beta-barrel domain"/>
    <property type="match status" value="1"/>
</dbReference>
<dbReference type="InterPro" id="IPR029043">
    <property type="entry name" value="GcvT/YgfZ_C"/>
</dbReference>
<dbReference type="EMBL" id="CP024988">
    <property type="protein sequence ID" value="AWT25692.1"/>
    <property type="molecule type" value="Genomic_DNA"/>
</dbReference>
<evidence type="ECO:0000313" key="7">
    <source>
        <dbReference type="Proteomes" id="UP000247696"/>
    </source>
</evidence>
<comment type="similarity">
    <text evidence="1">Belongs to the GcvT family.</text>
</comment>
<evidence type="ECO:0000259" key="3">
    <source>
        <dbReference type="Pfam" id="PF01571"/>
    </source>
</evidence>
<dbReference type="InterPro" id="IPR032503">
    <property type="entry name" value="FAO_M"/>
</dbReference>
<dbReference type="Pfam" id="PF16350">
    <property type="entry name" value="FAO_M"/>
    <property type="match status" value="1"/>
</dbReference>
<dbReference type="EC" id="1.5.3.10" evidence="6"/>
<dbReference type="Gene3D" id="3.30.9.10">
    <property type="entry name" value="D-Amino Acid Oxidase, subunit A, domain 2"/>
    <property type="match status" value="1"/>
</dbReference>
<dbReference type="Gene3D" id="2.40.30.110">
    <property type="entry name" value="Aminomethyltransferase beta-barrel domains"/>
    <property type="match status" value="1"/>
</dbReference>
<evidence type="ECO:0000259" key="5">
    <source>
        <dbReference type="Pfam" id="PF16350"/>
    </source>
</evidence>
<dbReference type="KEGG" id="cpre:Csp1_08840"/>
<dbReference type="Gene3D" id="3.30.70.1400">
    <property type="entry name" value="Aminomethyltransferase beta-barrel domains"/>
    <property type="match status" value="1"/>
</dbReference>
<dbReference type="Pfam" id="PF01266">
    <property type="entry name" value="DAO"/>
    <property type="match status" value="1"/>
</dbReference>
<accession>A0A2Z3YMY5</accession>
<dbReference type="PANTHER" id="PTHR43757:SF2">
    <property type="entry name" value="AMINOMETHYLTRANSFERASE, MITOCHONDRIAL"/>
    <property type="match status" value="1"/>
</dbReference>